<dbReference type="Gene3D" id="3.30.360.110">
    <property type="entry name" value="S-adenosylmethionine decarboxylase domain"/>
    <property type="match status" value="1"/>
</dbReference>
<dbReference type="Proteomes" id="UP000290975">
    <property type="component" value="Unassembled WGS sequence"/>
</dbReference>
<feature type="chain" id="PRO_5023264889" description="S-adenosylmethionine decarboxylase beta chain" evidence="10">
    <location>
        <begin position="1"/>
        <end position="65"/>
    </location>
</feature>
<evidence type="ECO:0000256" key="10">
    <source>
        <dbReference type="HAMAP-Rule" id="MF_00464"/>
    </source>
</evidence>
<evidence type="ECO:0000313" key="12">
    <source>
        <dbReference type="Proteomes" id="UP000290975"/>
    </source>
</evidence>
<comment type="pathway">
    <text evidence="10">Amine and polyamine biosynthesis; S-adenosylmethioninamine biosynthesis; S-adenosylmethioninamine from S-adenosyl-L-methionine: step 1/1.</text>
</comment>
<feature type="site" description="Cleavage (non-hydrolytic); by autolysis" evidence="10">
    <location>
        <begin position="65"/>
        <end position="66"/>
    </location>
</feature>
<comment type="subunit">
    <text evidence="10">Heterotetramer of two alpha and two beta chains arranged as a dimer of alpha/beta heterodimers.</text>
</comment>
<evidence type="ECO:0000256" key="7">
    <source>
        <dbReference type="ARBA" id="ARBA00023239"/>
    </source>
</evidence>
<comment type="function">
    <text evidence="10">Catalyzes the decarboxylation of S-adenosylmethionine to S-adenosylmethioninamine (dcAdoMet), the propylamine donor required for the synthesis of the polyamines spermine and spermidine from the diamine putrescine.</text>
</comment>
<dbReference type="InterPro" id="IPR017716">
    <property type="entry name" value="S-AdoMet_deCOase_pro-enz"/>
</dbReference>
<keyword evidence="7 10" id="KW-0456">Lyase</keyword>
<evidence type="ECO:0000256" key="1">
    <source>
        <dbReference type="ARBA" id="ARBA00022691"/>
    </source>
</evidence>
<dbReference type="Pfam" id="PF02675">
    <property type="entry name" value="AdoMet_dc"/>
    <property type="match status" value="1"/>
</dbReference>
<dbReference type="GO" id="GO:0005829">
    <property type="term" value="C:cytosol"/>
    <property type="evidence" value="ECO:0007669"/>
    <property type="project" value="TreeGrafter"/>
</dbReference>
<dbReference type="GO" id="GO:0004014">
    <property type="term" value="F:adenosylmethionine decarboxylase activity"/>
    <property type="evidence" value="ECO:0007669"/>
    <property type="project" value="UniProtKB-UniRule"/>
</dbReference>
<comment type="similarity">
    <text evidence="10">Belongs to the prokaryotic AdoMetDC family. Type 1 subfamily.</text>
</comment>
<protein>
    <recommendedName>
        <fullName evidence="10">S-adenosylmethionine decarboxylase proenzyme</fullName>
        <shortName evidence="10">AdoMetDC</shortName>
        <shortName evidence="10">SAMDC</shortName>
        <ecNumber evidence="10">4.1.1.50</ecNumber>
    </recommendedName>
    <component>
        <recommendedName>
            <fullName evidence="10">S-adenosylmethionine decarboxylase beta chain</fullName>
        </recommendedName>
    </component>
    <component>
        <recommendedName>
            <fullName evidence="10">S-adenosylmethionine decarboxylase alpha chain</fullName>
        </recommendedName>
    </component>
</protein>
<accession>A0A401J699</accession>
<keyword evidence="5 10" id="KW-0620">Polyamine biosynthesis</keyword>
<feature type="chain" id="PRO_5023264888" description="S-adenosylmethionine decarboxylase alpha chain" evidence="10">
    <location>
        <begin position="66"/>
        <end position="132"/>
    </location>
</feature>
<dbReference type="GO" id="GO:0008295">
    <property type="term" value="P:spermidine biosynthetic process"/>
    <property type="evidence" value="ECO:0007669"/>
    <property type="project" value="UniProtKB-UniRule"/>
</dbReference>
<dbReference type="PANTHER" id="PTHR33866:SF2">
    <property type="entry name" value="S-ADENOSYLMETHIONINE DECARBOXYLASE PROENZYME"/>
    <property type="match status" value="1"/>
</dbReference>
<sequence>MIPPMTYDGRHLLADLYGCPVLDDVALIDAALRGAADSAGATVIGLHLHHFGEGQGVTGVALLAESHMSIHTWPEHGYAAVDIFLCGARHDPAAALHVLCRYLSPTRISQNLVRRGDISKLAREADGQKLER</sequence>
<evidence type="ECO:0000313" key="11">
    <source>
        <dbReference type="EMBL" id="GBH32110.1"/>
    </source>
</evidence>
<dbReference type="AlphaFoldDB" id="A0A401J699"/>
<dbReference type="HAMAP" id="MF_00464">
    <property type="entry name" value="AdoMetDC_1"/>
    <property type="match status" value="1"/>
</dbReference>
<keyword evidence="1 10" id="KW-0949">S-adenosyl-L-methionine</keyword>
<evidence type="ECO:0000256" key="2">
    <source>
        <dbReference type="ARBA" id="ARBA00022793"/>
    </source>
</evidence>
<feature type="modified residue" description="Pyruvic acid (Ser); by autocatalysis" evidence="10">
    <location>
        <position position="66"/>
    </location>
</feature>
<dbReference type="SUPFAM" id="SSF56276">
    <property type="entry name" value="S-adenosylmethionine decarboxylase"/>
    <property type="match status" value="1"/>
</dbReference>
<dbReference type="InterPro" id="IPR003826">
    <property type="entry name" value="AdoMetDC_fam_prok"/>
</dbReference>
<evidence type="ECO:0000256" key="9">
    <source>
        <dbReference type="ARBA" id="ARBA00023317"/>
    </source>
</evidence>
<dbReference type="UniPathway" id="UPA00331">
    <property type="reaction ID" value="UER00451"/>
</dbReference>
<feature type="active site" description="Proton donor; for catalytic activity" evidence="10">
    <location>
        <position position="86"/>
    </location>
</feature>
<keyword evidence="9 10" id="KW-0670">Pyruvate</keyword>
<dbReference type="InterPro" id="IPR042286">
    <property type="entry name" value="AdoMetDC_C"/>
</dbReference>
<comment type="cofactor">
    <cofactor evidence="10">
        <name>pyruvate</name>
        <dbReference type="ChEBI" id="CHEBI:15361"/>
    </cofactor>
    <text evidence="10">Binds 1 pyruvoyl group covalently per subunit.</text>
</comment>
<keyword evidence="4 10" id="KW-0745">Spermidine biosynthesis</keyword>
<gene>
    <name evidence="10" type="primary">speH</name>
    <name evidence="11" type="ORF">MBESOW_P3371</name>
</gene>
<dbReference type="STRING" id="1192759.GCA_000277525_00113"/>
<keyword evidence="8 10" id="KW-0704">Schiff base</keyword>
<comment type="catalytic activity">
    <reaction evidence="10">
        <text>S-adenosyl-L-methionine + H(+) = S-adenosyl 3-(methylsulfanyl)propylamine + CO2</text>
        <dbReference type="Rhea" id="RHEA:15981"/>
        <dbReference type="ChEBI" id="CHEBI:15378"/>
        <dbReference type="ChEBI" id="CHEBI:16526"/>
        <dbReference type="ChEBI" id="CHEBI:57443"/>
        <dbReference type="ChEBI" id="CHEBI:59789"/>
        <dbReference type="EC" id="4.1.1.50"/>
    </reaction>
</comment>
<comment type="caution">
    <text evidence="11">The sequence shown here is derived from an EMBL/GenBank/DDBJ whole genome shotgun (WGS) entry which is preliminary data.</text>
</comment>
<dbReference type="EMBL" id="BBQY01000023">
    <property type="protein sequence ID" value="GBH32110.1"/>
    <property type="molecule type" value="Genomic_DNA"/>
</dbReference>
<evidence type="ECO:0000256" key="5">
    <source>
        <dbReference type="ARBA" id="ARBA00023115"/>
    </source>
</evidence>
<name>A0A401J699_SPHXE</name>
<dbReference type="InterPro" id="IPR016067">
    <property type="entry name" value="S-AdoMet_deCO2ase_core"/>
</dbReference>
<dbReference type="InterPro" id="IPR042284">
    <property type="entry name" value="AdoMetDC_N"/>
</dbReference>
<reference evidence="11 12" key="1">
    <citation type="submission" date="2014-12" db="EMBL/GenBank/DDBJ databases">
        <title>Whole genome sequencing of Sphingobium xenophagum OW59.</title>
        <authorList>
            <person name="Ohta Y."/>
            <person name="Nishi S."/>
            <person name="Hatada Y."/>
        </authorList>
    </citation>
    <scope>NUCLEOTIDE SEQUENCE [LARGE SCALE GENOMIC DNA]</scope>
    <source>
        <strain evidence="11 12">OW59</strain>
    </source>
</reference>
<evidence type="ECO:0000256" key="6">
    <source>
        <dbReference type="ARBA" id="ARBA00023145"/>
    </source>
</evidence>
<keyword evidence="3 10" id="KW-0068">Autocatalytic cleavage</keyword>
<evidence type="ECO:0000256" key="3">
    <source>
        <dbReference type="ARBA" id="ARBA00022813"/>
    </source>
</evidence>
<dbReference type="PANTHER" id="PTHR33866">
    <property type="entry name" value="S-ADENOSYLMETHIONINE DECARBOXYLASE PROENZYME"/>
    <property type="match status" value="1"/>
</dbReference>
<feature type="active site" description="Proton acceptor; for processing activity" evidence="10">
    <location>
        <position position="71"/>
    </location>
</feature>
<organism evidence="11 12">
    <name type="scientific">Sphingobium xenophagum</name>
    <dbReference type="NCBI Taxonomy" id="121428"/>
    <lineage>
        <taxon>Bacteria</taxon>
        <taxon>Pseudomonadati</taxon>
        <taxon>Pseudomonadota</taxon>
        <taxon>Alphaproteobacteria</taxon>
        <taxon>Sphingomonadales</taxon>
        <taxon>Sphingomonadaceae</taxon>
        <taxon>Sphingobium</taxon>
    </lineage>
</organism>
<proteinExistence type="inferred from homology"/>
<evidence type="ECO:0000256" key="8">
    <source>
        <dbReference type="ARBA" id="ARBA00023270"/>
    </source>
</evidence>
<dbReference type="NCBIfam" id="TIGR03330">
    <property type="entry name" value="SAM_DCase_Bsu"/>
    <property type="match status" value="1"/>
</dbReference>
<dbReference type="EC" id="4.1.1.50" evidence="10"/>
<comment type="PTM">
    <text evidence="10">Is synthesized initially as an inactive proenzyme. Formation of the active enzyme involves a self-maturation process in which the active site pyruvoyl group is generated from an internal serine residue via an autocatalytic post-translational modification. Two non-identical subunits are generated from the proenzyme in this reaction, and the pyruvate is formed at the N-terminus of the alpha chain, which is derived from the carboxyl end of the proenzyme. The post-translation cleavage follows an unusual pathway, termed non-hydrolytic serinolysis, in which the side chain hydroxyl group of the serine supplies its oxygen atom to form the C-terminus of the beta chain, while the remainder of the serine residue undergoes an oxidative deamination to produce ammonia and the pyruvoyl group blocking the N-terminus of the alpha chain.</text>
</comment>
<keyword evidence="6 10" id="KW-0865">Zymogen</keyword>
<keyword evidence="2 10" id="KW-0210">Decarboxylase</keyword>
<keyword evidence="12" id="KW-1185">Reference proteome</keyword>
<evidence type="ECO:0000256" key="4">
    <source>
        <dbReference type="ARBA" id="ARBA00023066"/>
    </source>
</evidence>
<dbReference type="Gene3D" id="3.30.160.750">
    <property type="match status" value="1"/>
</dbReference>
<feature type="active site" description="Schiff-base intermediate with substrate; via pyruvic acid" evidence="10">
    <location>
        <position position="66"/>
    </location>
</feature>